<dbReference type="PANTHER" id="PTHR36848:SF2">
    <property type="entry name" value="SECRETED PROTEIN"/>
    <property type="match status" value="1"/>
</dbReference>
<protein>
    <recommendedName>
        <fullName evidence="2">Glycoside hydrolase</fullName>
    </recommendedName>
</protein>
<sequence length="617" mass="69770">MPSTLETFANPPREFSVLPFWFWNDDLDADEIRRQIADFEAHGVHGFIIHPRVGLPRELGWMSEALLAFYDVAIEEAARRGLQVVLYDEGMYPSGSSAGQVVEENPAFQTRCLEARALADGEEPGLQADETLVAVVRRQSGEPVAIIDRKMDAYIRGLHYIDGGPEEDEPLAGDLLNPEAVACFIRLVYDGFYERFGEHFGGLIPAIFTDEPSPVGKSRERGVWPGTTGILAHVNRLLGYDFTPHLAALWFDDEPDAERYRADYERAIALRMEETWYAALYEWCTEHNIALTGHPAKADDLGAERYFHIPGQDLVWRWVLPDDPTALEGPQSTQGKCGSSAMIHTGRRRNANELCGAYGHELTWEEMNWLADWCFVRGTNMLFPHAFYYSVRGIRWDERPPDVGPNNAWWGRYKSYADRCRRLCWLNTDSRHLCSVAILGRVDWLPWEPAKALFQHQRDFNYVEERHLWEDTVVDAGGIHLAGMQYEAVLAMHEPDARAQEALQTLDEAGRLLRCGPNTPAGQLVGFVDGLVGVDVCVEPAAPALRVRRVRKGGRDWWMLFNEEGAPLTGNVRLRAEGPFLQLDPWTGQSQPWENDGKITLDGYQLTVVCTDQADAR</sequence>
<dbReference type="PANTHER" id="PTHR36848">
    <property type="entry name" value="DNA-BINDING PROTEIN (PUTATIVE SECRETED PROTEIN)-RELATED"/>
    <property type="match status" value="1"/>
</dbReference>
<reference evidence="1" key="1">
    <citation type="submission" date="2019-09" db="EMBL/GenBank/DDBJ databases">
        <title>Characterisation of the sponge microbiome using genome-centric metagenomics.</title>
        <authorList>
            <person name="Engelberts J.P."/>
            <person name="Robbins S.J."/>
            <person name="De Goeij J.M."/>
            <person name="Aranda M."/>
            <person name="Bell S.C."/>
            <person name="Webster N.S."/>
        </authorList>
    </citation>
    <scope>NUCLEOTIDE SEQUENCE</scope>
    <source>
        <strain evidence="1">SB0664_bin_27</strain>
    </source>
</reference>
<gene>
    <name evidence="1" type="ORF">F4Y42_17310</name>
</gene>
<dbReference type="EMBL" id="VXRG01000141">
    <property type="protein sequence ID" value="MXY95203.1"/>
    <property type="molecule type" value="Genomic_DNA"/>
</dbReference>
<dbReference type="InterPro" id="IPR053161">
    <property type="entry name" value="Ulvan_degrading_GH"/>
</dbReference>
<dbReference type="AlphaFoldDB" id="A0A6B0YX19"/>
<comment type="caution">
    <text evidence="1">The sequence shown here is derived from an EMBL/GenBank/DDBJ whole genome shotgun (WGS) entry which is preliminary data.</text>
</comment>
<proteinExistence type="predicted"/>
<evidence type="ECO:0008006" key="2">
    <source>
        <dbReference type="Google" id="ProtNLM"/>
    </source>
</evidence>
<name>A0A6B0YX19_9CHLR</name>
<organism evidence="1">
    <name type="scientific">Caldilineaceae bacterium SB0664_bin_27</name>
    <dbReference type="NCBI Taxonomy" id="2605260"/>
    <lineage>
        <taxon>Bacteria</taxon>
        <taxon>Bacillati</taxon>
        <taxon>Chloroflexota</taxon>
        <taxon>Caldilineae</taxon>
        <taxon>Caldilineales</taxon>
        <taxon>Caldilineaceae</taxon>
    </lineage>
</organism>
<accession>A0A6B0YX19</accession>
<evidence type="ECO:0000313" key="1">
    <source>
        <dbReference type="EMBL" id="MXY95203.1"/>
    </source>
</evidence>